<organism evidence="4 5">
    <name type="scientific">Raphanus sativus</name>
    <name type="common">Radish</name>
    <name type="synonym">Raphanus raphanistrum var. sativus</name>
    <dbReference type="NCBI Taxonomy" id="3726"/>
    <lineage>
        <taxon>Eukaryota</taxon>
        <taxon>Viridiplantae</taxon>
        <taxon>Streptophyta</taxon>
        <taxon>Embryophyta</taxon>
        <taxon>Tracheophyta</taxon>
        <taxon>Spermatophyta</taxon>
        <taxon>Magnoliopsida</taxon>
        <taxon>eudicotyledons</taxon>
        <taxon>Gunneridae</taxon>
        <taxon>Pentapetalae</taxon>
        <taxon>rosids</taxon>
        <taxon>malvids</taxon>
        <taxon>Brassicales</taxon>
        <taxon>Brassicaceae</taxon>
        <taxon>Brassiceae</taxon>
        <taxon>Raphanus</taxon>
    </lineage>
</organism>
<dbReference type="GeneID" id="108822434"/>
<feature type="region of interest" description="Disordered" evidence="2">
    <location>
        <begin position="353"/>
        <end position="384"/>
    </location>
</feature>
<dbReference type="SUPFAM" id="SSF54928">
    <property type="entry name" value="RNA-binding domain, RBD"/>
    <property type="match status" value="2"/>
</dbReference>
<feature type="region of interest" description="Disordered" evidence="2">
    <location>
        <begin position="186"/>
        <end position="210"/>
    </location>
</feature>
<feature type="compositionally biased region" description="Gly residues" evidence="2">
    <location>
        <begin position="194"/>
        <end position="210"/>
    </location>
</feature>
<dbReference type="OrthoDB" id="1109990at2759"/>
<dbReference type="RefSeq" id="XP_018451005.2">
    <property type="nucleotide sequence ID" value="XM_018595503.2"/>
</dbReference>
<evidence type="ECO:0000256" key="2">
    <source>
        <dbReference type="SAM" id="MobiDB-lite"/>
    </source>
</evidence>
<feature type="region of interest" description="Disordered" evidence="2">
    <location>
        <begin position="77"/>
        <end position="106"/>
    </location>
</feature>
<feature type="compositionally biased region" description="Basic and acidic residues" evidence="2">
    <location>
        <begin position="77"/>
        <end position="86"/>
    </location>
</feature>
<dbReference type="Proteomes" id="UP000504610">
    <property type="component" value="Chromosome 8"/>
</dbReference>
<proteinExistence type="predicted"/>
<feature type="domain" description="RRM" evidence="3">
    <location>
        <begin position="6"/>
        <end position="82"/>
    </location>
</feature>
<name>A0A6J0KSU4_RAPSA</name>
<dbReference type="GO" id="GO:1990904">
    <property type="term" value="C:ribonucleoprotein complex"/>
    <property type="evidence" value="ECO:0007669"/>
    <property type="project" value="UniProtKB-KW"/>
</dbReference>
<evidence type="ECO:0000259" key="3">
    <source>
        <dbReference type="PROSITE" id="PS50102"/>
    </source>
</evidence>
<sequence length="384" mass="39651">MDSDQGKLFVGGISWETDEDKLREHFSSYGDVSQAIVMRDKLTGRPRGFGFVIFSDPSLLDRVLQDKHHIDSREVDVKRAMSREEQQVSGRSGNFNGSRSSGGDAYNNKTKKIFVGGLPPTLTDEEFRQYFENYGPVADVVIMHDQTTSRPRGFGFVSFDSEDAVDRVLQKNFHDLSGKQVEVKRALPKDANPGGAGRAMGGGGYQGFGGGSEGGFDGRMDFNRYMQPPQNVGNGLPSYGSSGYGVGVGVGGYGNGSNGAGLGGYGGYGAGAAAYGATSMPGAGYGSSVAPKNSWDTPSAPGGYGNHPGGYGNGAAQSGYGAPSAQPQYGYGGYSGSGDSGYGSQAAYGAVGGRPSVGGLNNPGGGYMGGYDPSQGGYGLGRQG</sequence>
<keyword evidence="1" id="KW-0694">RNA-binding</keyword>
<dbReference type="SMART" id="SM00360">
    <property type="entry name" value="RRM"/>
    <property type="match status" value="2"/>
</dbReference>
<reference evidence="4" key="1">
    <citation type="journal article" date="2019" name="Database">
        <title>The radish genome database (RadishGD): an integrated information resource for radish genomics.</title>
        <authorList>
            <person name="Yu H.J."/>
            <person name="Baek S."/>
            <person name="Lee Y.J."/>
            <person name="Cho A."/>
            <person name="Mun J.H."/>
        </authorList>
    </citation>
    <scope>NUCLEOTIDE SEQUENCE [LARGE SCALE GENOMIC DNA]</scope>
    <source>
        <strain evidence="4">cv. WK10039</strain>
    </source>
</reference>
<feature type="compositionally biased region" description="Gly residues" evidence="2">
    <location>
        <begin position="353"/>
        <end position="369"/>
    </location>
</feature>
<dbReference type="Pfam" id="PF00076">
    <property type="entry name" value="RRM_1"/>
    <property type="match status" value="2"/>
</dbReference>
<dbReference type="Gene3D" id="3.30.70.330">
    <property type="match status" value="2"/>
</dbReference>
<dbReference type="InterPro" id="IPR000504">
    <property type="entry name" value="RRM_dom"/>
</dbReference>
<dbReference type="FunFam" id="3.30.70.330:FF:000051">
    <property type="entry name" value="Heterogeneous nuclear ribonucleoprotein 1"/>
    <property type="match status" value="1"/>
</dbReference>
<dbReference type="GO" id="GO:0003723">
    <property type="term" value="F:RNA binding"/>
    <property type="evidence" value="ECO:0007669"/>
    <property type="project" value="UniProtKB-UniRule"/>
</dbReference>
<evidence type="ECO:0000313" key="4">
    <source>
        <dbReference type="Proteomes" id="UP000504610"/>
    </source>
</evidence>
<dbReference type="PANTHER" id="PTHR48035">
    <property type="entry name" value="HETEROGENEOUS NUCLEAR RIBONUCLEOPROTEIN 1"/>
    <property type="match status" value="1"/>
</dbReference>
<dbReference type="CDD" id="cd12330">
    <property type="entry name" value="RRM2_Hrp1p"/>
    <property type="match status" value="1"/>
</dbReference>
<dbReference type="KEGG" id="rsz:108822434"/>
<dbReference type="InterPro" id="IPR035979">
    <property type="entry name" value="RBD_domain_sf"/>
</dbReference>
<evidence type="ECO:0000313" key="5">
    <source>
        <dbReference type="RefSeq" id="XP_018451005.2"/>
    </source>
</evidence>
<dbReference type="CDD" id="cd12325">
    <property type="entry name" value="RRM1_hnRNPA_hnRNPD_like"/>
    <property type="match status" value="1"/>
</dbReference>
<dbReference type="InterPro" id="IPR012677">
    <property type="entry name" value="Nucleotide-bd_a/b_plait_sf"/>
</dbReference>
<accession>A0A6J0KSU4</accession>
<keyword evidence="5" id="KW-0687">Ribonucleoprotein</keyword>
<protein>
    <submittedName>
        <fullName evidence="5">Heterogeneous nuclear ribonucleoprotein 1</fullName>
    </submittedName>
</protein>
<feature type="compositionally biased region" description="Low complexity" evidence="2">
    <location>
        <begin position="89"/>
        <end position="103"/>
    </location>
</feature>
<dbReference type="InterPro" id="IPR053260">
    <property type="entry name" value="hnRNP"/>
</dbReference>
<reference evidence="5" key="2">
    <citation type="submission" date="2025-08" db="UniProtKB">
        <authorList>
            <consortium name="RefSeq"/>
        </authorList>
    </citation>
    <scope>IDENTIFICATION</scope>
    <source>
        <tissue evidence="5">Leaf</tissue>
    </source>
</reference>
<dbReference type="AlphaFoldDB" id="A0A6J0KSU4"/>
<evidence type="ECO:0000256" key="1">
    <source>
        <dbReference type="PROSITE-ProRule" id="PRU00176"/>
    </source>
</evidence>
<dbReference type="PANTHER" id="PTHR48035:SF2">
    <property type="entry name" value="RNA-BINDING REGION RNP-1 DOMAIN-CONTAINING PROTEIN"/>
    <property type="match status" value="1"/>
</dbReference>
<gene>
    <name evidence="5" type="primary">LOC108822434</name>
</gene>
<keyword evidence="4" id="KW-1185">Reference proteome</keyword>
<feature type="domain" description="RRM" evidence="3">
    <location>
        <begin position="111"/>
        <end position="188"/>
    </location>
</feature>
<dbReference type="FunFam" id="3.30.70.330:FF:000478">
    <property type="entry name" value="heterogeneous nuclear ribonucleoprotein 1"/>
    <property type="match status" value="1"/>
</dbReference>
<dbReference type="PROSITE" id="PS50102">
    <property type="entry name" value="RRM"/>
    <property type="match status" value="2"/>
</dbReference>